<keyword evidence="1" id="KW-0479">Metal-binding</keyword>
<accession>A0A0W0F153</accession>
<evidence type="ECO:0000256" key="2">
    <source>
        <dbReference type="ARBA" id="ARBA00022771"/>
    </source>
</evidence>
<dbReference type="PROSITE" id="PS50865">
    <property type="entry name" value="ZF_MYND_2"/>
    <property type="match status" value="1"/>
</dbReference>
<protein>
    <recommendedName>
        <fullName evidence="5">MYND-type domain-containing protein</fullName>
    </recommendedName>
</protein>
<dbReference type="eggNOG" id="ENOG502SKH3">
    <property type="taxonomic scope" value="Eukaryota"/>
</dbReference>
<evidence type="ECO:0000313" key="7">
    <source>
        <dbReference type="Proteomes" id="UP000054988"/>
    </source>
</evidence>
<dbReference type="InterPro" id="IPR002893">
    <property type="entry name" value="Znf_MYND"/>
</dbReference>
<dbReference type="Gene3D" id="6.10.140.2220">
    <property type="match status" value="1"/>
</dbReference>
<dbReference type="Pfam" id="PF01753">
    <property type="entry name" value="zf-MYND"/>
    <property type="match status" value="1"/>
</dbReference>
<dbReference type="PROSITE" id="PS01360">
    <property type="entry name" value="ZF_MYND_1"/>
    <property type="match status" value="1"/>
</dbReference>
<evidence type="ECO:0000259" key="5">
    <source>
        <dbReference type="PROSITE" id="PS50865"/>
    </source>
</evidence>
<comment type="caution">
    <text evidence="6">The sequence shown here is derived from an EMBL/GenBank/DDBJ whole genome shotgun (WGS) entry which is preliminary data.</text>
</comment>
<keyword evidence="3" id="KW-0862">Zinc</keyword>
<dbReference type="Proteomes" id="UP000054988">
    <property type="component" value="Unassembled WGS sequence"/>
</dbReference>
<reference evidence="6 7" key="1">
    <citation type="submission" date="2015-12" db="EMBL/GenBank/DDBJ databases">
        <title>Draft genome sequence of Moniliophthora roreri, the causal agent of frosty pod rot of cacao.</title>
        <authorList>
            <person name="Aime M.C."/>
            <person name="Diaz-Valderrama J.R."/>
            <person name="Kijpornyongpan T."/>
            <person name="Phillips-Mora W."/>
        </authorList>
    </citation>
    <scope>NUCLEOTIDE SEQUENCE [LARGE SCALE GENOMIC DNA]</scope>
    <source>
        <strain evidence="6 7">MCA 2952</strain>
    </source>
</reference>
<sequence>MKLKFTDDFSEYMQQPPPKTQLRLAQQTFVKNYRAAIAEWGDIVVNHQGFQIAPVEPKTKTDDDLAAWLDDLKLENGEQEPSRCHPKVNTNHVALYQCSWCYNPSAVLRKCAGCGLTRYCDIGCQKSHWSAHKKQCKTASSKAAKDGL</sequence>
<dbReference type="SUPFAM" id="SSF144232">
    <property type="entry name" value="HIT/MYND zinc finger-like"/>
    <property type="match status" value="1"/>
</dbReference>
<dbReference type="EMBL" id="LATX01002399">
    <property type="protein sequence ID" value="KTB30071.1"/>
    <property type="molecule type" value="Genomic_DNA"/>
</dbReference>
<proteinExistence type="predicted"/>
<evidence type="ECO:0000313" key="6">
    <source>
        <dbReference type="EMBL" id="KTB30071.1"/>
    </source>
</evidence>
<evidence type="ECO:0000256" key="1">
    <source>
        <dbReference type="ARBA" id="ARBA00022723"/>
    </source>
</evidence>
<gene>
    <name evidence="6" type="ORF">WG66_17363</name>
</gene>
<feature type="domain" description="MYND-type" evidence="5">
    <location>
        <begin position="98"/>
        <end position="136"/>
    </location>
</feature>
<keyword evidence="2 4" id="KW-0863">Zinc-finger</keyword>
<name>A0A0W0F153_MONRR</name>
<organism evidence="6 7">
    <name type="scientific">Moniliophthora roreri</name>
    <name type="common">Frosty pod rot fungus</name>
    <name type="synonym">Monilia roreri</name>
    <dbReference type="NCBI Taxonomy" id="221103"/>
    <lineage>
        <taxon>Eukaryota</taxon>
        <taxon>Fungi</taxon>
        <taxon>Dikarya</taxon>
        <taxon>Basidiomycota</taxon>
        <taxon>Agaricomycotina</taxon>
        <taxon>Agaricomycetes</taxon>
        <taxon>Agaricomycetidae</taxon>
        <taxon>Agaricales</taxon>
        <taxon>Marasmiineae</taxon>
        <taxon>Marasmiaceae</taxon>
        <taxon>Moniliophthora</taxon>
    </lineage>
</organism>
<evidence type="ECO:0000256" key="4">
    <source>
        <dbReference type="PROSITE-ProRule" id="PRU00134"/>
    </source>
</evidence>
<dbReference type="AlphaFoldDB" id="A0A0W0F153"/>
<dbReference type="GO" id="GO:0008270">
    <property type="term" value="F:zinc ion binding"/>
    <property type="evidence" value="ECO:0007669"/>
    <property type="project" value="UniProtKB-KW"/>
</dbReference>
<evidence type="ECO:0000256" key="3">
    <source>
        <dbReference type="ARBA" id="ARBA00022833"/>
    </source>
</evidence>